<evidence type="ECO:0000313" key="9">
    <source>
        <dbReference type="EMBL" id="CAD7233641.1"/>
    </source>
</evidence>
<accession>A0A7R8WRF4</accession>
<dbReference type="InterPro" id="IPR032466">
    <property type="entry name" value="Metal_Hydrolase"/>
</dbReference>
<protein>
    <recommendedName>
        <fullName evidence="6">dihydropyrimidinase</fullName>
        <ecNumber evidence="6">3.5.2.2</ecNumber>
    </recommendedName>
</protein>
<organism evidence="9">
    <name type="scientific">Cyprideis torosa</name>
    <dbReference type="NCBI Taxonomy" id="163714"/>
    <lineage>
        <taxon>Eukaryota</taxon>
        <taxon>Metazoa</taxon>
        <taxon>Ecdysozoa</taxon>
        <taxon>Arthropoda</taxon>
        <taxon>Crustacea</taxon>
        <taxon>Oligostraca</taxon>
        <taxon>Ostracoda</taxon>
        <taxon>Podocopa</taxon>
        <taxon>Podocopida</taxon>
        <taxon>Cytherocopina</taxon>
        <taxon>Cytheroidea</taxon>
        <taxon>Cytherideidae</taxon>
        <taxon>Cyprideis</taxon>
    </lineage>
</organism>
<comment type="similarity">
    <text evidence="2">Belongs to the metallo-dependent hydrolases superfamily. Hydantoinase/dihydropyrimidinase family.</text>
</comment>
<dbReference type="Pfam" id="PF01979">
    <property type="entry name" value="Amidohydro_1"/>
    <property type="match status" value="1"/>
</dbReference>
<dbReference type="GO" id="GO:0004157">
    <property type="term" value="F:dihydropyrimidinase activity"/>
    <property type="evidence" value="ECO:0007669"/>
    <property type="project" value="UniProtKB-EC"/>
</dbReference>
<dbReference type="SUPFAM" id="SSF51556">
    <property type="entry name" value="Metallo-dependent hydrolases"/>
    <property type="match status" value="1"/>
</dbReference>
<dbReference type="NCBIfam" id="TIGR02033">
    <property type="entry name" value="D-hydantoinase"/>
    <property type="match status" value="1"/>
</dbReference>
<evidence type="ECO:0000256" key="6">
    <source>
        <dbReference type="ARBA" id="ARBA00039113"/>
    </source>
</evidence>
<feature type="modified residue" description="N6-carboxylysine" evidence="7">
    <location>
        <position position="151"/>
    </location>
</feature>
<dbReference type="InterPro" id="IPR050378">
    <property type="entry name" value="Metallo-dep_Hydrolases_sf"/>
</dbReference>
<evidence type="ECO:0000256" key="2">
    <source>
        <dbReference type="ARBA" id="ARBA00008829"/>
    </source>
</evidence>
<feature type="domain" description="Amidohydrolase-related" evidence="8">
    <location>
        <begin position="50"/>
        <end position="437"/>
    </location>
</feature>
<dbReference type="InterPro" id="IPR006680">
    <property type="entry name" value="Amidohydro-rel"/>
</dbReference>
<dbReference type="SUPFAM" id="SSF51338">
    <property type="entry name" value="Composite domain of metallo-dependent hydrolases"/>
    <property type="match status" value="1"/>
</dbReference>
<dbReference type="GO" id="GO:0005829">
    <property type="term" value="C:cytosol"/>
    <property type="evidence" value="ECO:0007669"/>
    <property type="project" value="TreeGrafter"/>
</dbReference>
<keyword evidence="4" id="KW-0378">Hydrolase</keyword>
<evidence type="ECO:0000259" key="8">
    <source>
        <dbReference type="Pfam" id="PF01979"/>
    </source>
</evidence>
<proteinExistence type="inferred from homology"/>
<dbReference type="InterPro" id="IPR011059">
    <property type="entry name" value="Metal-dep_hydrolase_composite"/>
</dbReference>
<dbReference type="Gene3D" id="3.20.20.140">
    <property type="entry name" value="Metal-dependent hydrolases"/>
    <property type="match status" value="1"/>
</dbReference>
<dbReference type="Gene3D" id="2.30.40.10">
    <property type="entry name" value="Urease, subunit C, domain 1"/>
    <property type="match status" value="1"/>
</dbReference>
<dbReference type="EC" id="3.5.2.2" evidence="6"/>
<dbReference type="FunFam" id="3.20.20.140:FF:000174">
    <property type="entry name" value="Dihydropyrimidinase-related protein 2"/>
    <property type="match status" value="1"/>
</dbReference>
<evidence type="ECO:0000256" key="3">
    <source>
        <dbReference type="ARBA" id="ARBA00022723"/>
    </source>
</evidence>
<comment type="cofactor">
    <cofactor evidence="1">
        <name>Zn(2+)</name>
        <dbReference type="ChEBI" id="CHEBI:29105"/>
    </cofactor>
</comment>
<name>A0A7R8WRF4_9CRUS</name>
<evidence type="ECO:0000256" key="4">
    <source>
        <dbReference type="ARBA" id="ARBA00022801"/>
    </source>
</evidence>
<comment type="PTM">
    <text evidence="7">Carbamylation allows a single lysine to coordinate two divalent metal cations.</text>
</comment>
<evidence type="ECO:0000256" key="7">
    <source>
        <dbReference type="PIRSR" id="PIRSR611778-50"/>
    </source>
</evidence>
<gene>
    <name evidence="9" type="ORF">CTOB1V02_LOCUS11462</name>
</gene>
<evidence type="ECO:0000256" key="1">
    <source>
        <dbReference type="ARBA" id="ARBA00001947"/>
    </source>
</evidence>
<dbReference type="OrthoDB" id="1924787at2759"/>
<dbReference type="PANTHER" id="PTHR11647">
    <property type="entry name" value="HYDRANTOINASE/DIHYDROPYRIMIDINASE FAMILY MEMBER"/>
    <property type="match status" value="1"/>
</dbReference>
<dbReference type="CDD" id="cd01314">
    <property type="entry name" value="D-HYD"/>
    <property type="match status" value="1"/>
</dbReference>
<comment type="catalytic activity">
    <reaction evidence="5">
        <text>5,6-dihydrouracil + H2O = 3-(carbamoylamino)propanoate + H(+)</text>
        <dbReference type="Rhea" id="RHEA:16121"/>
        <dbReference type="ChEBI" id="CHEBI:11892"/>
        <dbReference type="ChEBI" id="CHEBI:15377"/>
        <dbReference type="ChEBI" id="CHEBI:15378"/>
        <dbReference type="ChEBI" id="CHEBI:15901"/>
        <dbReference type="EC" id="3.5.2.2"/>
    </reaction>
</comment>
<reference evidence="9" key="1">
    <citation type="submission" date="2020-11" db="EMBL/GenBank/DDBJ databases">
        <authorList>
            <person name="Tran Van P."/>
        </authorList>
    </citation>
    <scope>NUCLEOTIDE SEQUENCE</scope>
</reference>
<dbReference type="PANTHER" id="PTHR11647:SF1">
    <property type="entry name" value="COLLAPSIN RESPONSE MEDIATOR PROTEIN"/>
    <property type="match status" value="1"/>
</dbReference>
<dbReference type="GO" id="GO:0046872">
    <property type="term" value="F:metal ion binding"/>
    <property type="evidence" value="ECO:0007669"/>
    <property type="project" value="UniProtKB-KW"/>
</dbReference>
<dbReference type="EMBL" id="OB666669">
    <property type="protein sequence ID" value="CAD7233641.1"/>
    <property type="molecule type" value="Genomic_DNA"/>
</dbReference>
<sequence length="464" mass="50341">MRDILIKNGLVVTAEETRRQDVLISKGVIAAIGEDLESGAAQVLDATGQYVLPGGVDVHTHLSLQVGGFRVSDGFYMGSVAAAFGGTTCVVEHPSFGPEGCSLLHQISVCRQEAESACVIDFSLHGVFQHCTPRILSEIPALLKAGVSSAKVYMTYAYRLEDRAILQILQEAKHSGLLVTFHAENHEGVTFCQDQLKQENRVAVKYYPRSRPACCEAEAIHRIACLAEVVGDVAVYIVHLSTASGLAVIEAAQKRGVPIYAEVCPQYLLLDDCSYAEPENRGLRYIMAPPLRTKADNTALWQGLARGSIATVATDHCSFTSAEKYRWGKDDFTKAPGGIPGVETRLPLLFSEGVLTERISLNRFVELTSTMPAKIMGLYPRKGNLAPGADGDIVLFDPCKEVTLSPGMLQQNADYTPFHGRMVRGWPSITIVRGKIVVEDGKLMAESGWGTFIHRRSAGGSFAL</sequence>
<dbReference type="AlphaFoldDB" id="A0A7R8WRF4"/>
<evidence type="ECO:0000256" key="5">
    <source>
        <dbReference type="ARBA" id="ARBA00036696"/>
    </source>
</evidence>
<keyword evidence="3" id="KW-0479">Metal-binding</keyword>
<dbReference type="InterPro" id="IPR011778">
    <property type="entry name" value="Hydantoinase/dihydroPyrase"/>
</dbReference>